<dbReference type="AlphaFoldDB" id="E3NFX8"/>
<protein>
    <recommendedName>
        <fullName evidence="4">SCP domain-containing protein</fullName>
    </recommendedName>
</protein>
<dbReference type="eggNOG" id="ENOG502TJYW">
    <property type="taxonomic scope" value="Eukaryota"/>
</dbReference>
<dbReference type="HOGENOM" id="CLU_732038_0_0_1"/>
<dbReference type="InParanoid" id="E3NFX8"/>
<name>E3NFX8_CAERE</name>
<evidence type="ECO:0000313" key="3">
    <source>
        <dbReference type="Proteomes" id="UP000008281"/>
    </source>
</evidence>
<dbReference type="Proteomes" id="UP000008281">
    <property type="component" value="Unassembled WGS sequence"/>
</dbReference>
<proteinExistence type="predicted"/>
<evidence type="ECO:0000313" key="2">
    <source>
        <dbReference type="EMBL" id="EFO96563.1"/>
    </source>
</evidence>
<evidence type="ECO:0008006" key="4">
    <source>
        <dbReference type="Google" id="ProtNLM"/>
    </source>
</evidence>
<evidence type="ECO:0000256" key="1">
    <source>
        <dbReference type="SAM" id="MobiDB-lite"/>
    </source>
</evidence>
<feature type="region of interest" description="Disordered" evidence="1">
    <location>
        <begin position="316"/>
        <end position="348"/>
    </location>
</feature>
<reference evidence="2" key="1">
    <citation type="submission" date="2007-07" db="EMBL/GenBank/DDBJ databases">
        <title>PCAP assembly of the Caenorhabditis remanei genome.</title>
        <authorList>
            <consortium name="The Caenorhabditis remanei Sequencing Consortium"/>
            <person name="Wilson R.K."/>
        </authorList>
    </citation>
    <scope>NUCLEOTIDE SEQUENCE [LARGE SCALE GENOMIC DNA]</scope>
    <source>
        <strain evidence="2">PB4641</strain>
    </source>
</reference>
<gene>
    <name evidence="2" type="ORF">CRE_23155</name>
</gene>
<accession>E3NFX8</accession>
<feature type="region of interest" description="Disordered" evidence="1">
    <location>
        <begin position="372"/>
        <end position="423"/>
    </location>
</feature>
<dbReference type="EMBL" id="DS268645">
    <property type="protein sequence ID" value="EFO96563.1"/>
    <property type="molecule type" value="Genomic_DNA"/>
</dbReference>
<organism evidence="3">
    <name type="scientific">Caenorhabditis remanei</name>
    <name type="common">Caenorhabditis vulgaris</name>
    <dbReference type="NCBI Taxonomy" id="31234"/>
    <lineage>
        <taxon>Eukaryota</taxon>
        <taxon>Metazoa</taxon>
        <taxon>Ecdysozoa</taxon>
        <taxon>Nematoda</taxon>
        <taxon>Chromadorea</taxon>
        <taxon>Rhabditida</taxon>
        <taxon>Rhabditina</taxon>
        <taxon>Rhabditomorpha</taxon>
        <taxon>Rhabditoidea</taxon>
        <taxon>Rhabditidae</taxon>
        <taxon>Peloderinae</taxon>
        <taxon>Caenorhabditis</taxon>
    </lineage>
</organism>
<keyword evidence="3" id="KW-1185">Reference proteome</keyword>
<sequence length="472" mass="53273">MKYSCFIKNAQTGDYLKKIQIWSTELQNSITESMHHGNLAHYSVRKWRLVELDDYKKACGVVKERWKAYDNDYMKKYIENFALSDHYHHELELFNPHQNEIGCARFNSGNGFRVTCLIGPRSELAEVPRYQSNQLKCTSPFKKFKGLCTSSDLFADSSQLMFISALNEKRRQLAKARSFSNMHELTFSNNLKTTAAILNFGSILPSNRTYRAVEFKTYSNGFEYCDKDCPTLKFQNDKNQEVTFYKGYEQYHPKQTEIACVEKKDGNKGNIILCLLGPMADFRGGRAEFITGDPGSNCTMGYENKNALCSKSKLDAQATVEAPPTSPPKETTPKLVQQPPPPPPTSAPSTELVQFFLFSVSCSYFCRVTVEPAQPPPHTTTQPPTDSDDGTCPNTPPGPSQTRFTTEKVTPEPPPTHPPELADYEEIDGDEYDEDFPTGSPPSQNVYWYNDSRCGGDGLVLLSCLFVFFVFV</sequence>